<evidence type="ECO:0000313" key="1">
    <source>
        <dbReference type="EMBL" id="TBT99521.1"/>
    </source>
</evidence>
<evidence type="ECO:0000313" key="2">
    <source>
        <dbReference type="Proteomes" id="UP000292362"/>
    </source>
</evidence>
<gene>
    <name evidence="1" type="ORF">CWI37_1315p0010</name>
</gene>
<protein>
    <submittedName>
        <fullName evidence="1">Uncharacterized protein</fullName>
    </submittedName>
</protein>
<proteinExistence type="predicted"/>
<organism evidence="1 2">
    <name type="scientific">Hamiltosporidium tvaerminnensis</name>
    <dbReference type="NCBI Taxonomy" id="1176355"/>
    <lineage>
        <taxon>Eukaryota</taxon>
        <taxon>Fungi</taxon>
        <taxon>Fungi incertae sedis</taxon>
        <taxon>Microsporidia</taxon>
        <taxon>Dubosqiidae</taxon>
        <taxon>Hamiltosporidium</taxon>
    </lineage>
</organism>
<name>A0A4V2JUA8_9MICR</name>
<sequence>MEVCKYKGCIRYLENIRCCECVKFGYEIGVKVVDVVMNTLILVFFRFDFI</sequence>
<accession>A0A4V2JUA8</accession>
<dbReference type="EMBL" id="PITJ01001315">
    <property type="protein sequence ID" value="TBT99521.1"/>
    <property type="molecule type" value="Genomic_DNA"/>
</dbReference>
<dbReference type="Proteomes" id="UP000292362">
    <property type="component" value="Unassembled WGS sequence"/>
</dbReference>
<dbReference type="AlphaFoldDB" id="A0A4V2JUA8"/>
<reference evidence="1 2" key="1">
    <citation type="submission" date="2017-12" db="EMBL/GenBank/DDBJ databases">
        <authorList>
            <person name="Pombert J.-F."/>
            <person name="Haag K.L."/>
            <person name="Ebert D."/>
        </authorList>
    </citation>
    <scope>NUCLEOTIDE SEQUENCE [LARGE SCALE GENOMIC DNA]</scope>
    <source>
        <strain evidence="1">FI-OER-3-3</strain>
    </source>
</reference>
<dbReference type="VEuPathDB" id="MicrosporidiaDB:CWI37_1315p0010"/>
<comment type="caution">
    <text evidence="1">The sequence shown here is derived from an EMBL/GenBank/DDBJ whole genome shotgun (WGS) entry which is preliminary data.</text>
</comment>